<evidence type="ECO:0000256" key="3">
    <source>
        <dbReference type="ARBA" id="ARBA00012829"/>
    </source>
</evidence>
<dbReference type="InterPro" id="IPR008909">
    <property type="entry name" value="DALR_anticod-bd"/>
</dbReference>
<reference evidence="12" key="1">
    <citation type="submission" date="2018-05" db="EMBL/GenBank/DDBJ databases">
        <authorList>
            <person name="Lanie J.A."/>
            <person name="Ng W.-L."/>
            <person name="Kazmierczak K.M."/>
            <person name="Andrzejewski T.M."/>
            <person name="Davidsen T.M."/>
            <person name="Wayne K.J."/>
            <person name="Tettelin H."/>
            <person name="Glass J.I."/>
            <person name="Rusch D."/>
            <person name="Podicherti R."/>
            <person name="Tsui H.-C.T."/>
            <person name="Winkler M.E."/>
        </authorList>
    </citation>
    <scope>NUCLEOTIDE SEQUENCE</scope>
</reference>
<organism evidence="12">
    <name type="scientific">marine metagenome</name>
    <dbReference type="NCBI Taxonomy" id="408172"/>
    <lineage>
        <taxon>unclassified sequences</taxon>
        <taxon>metagenomes</taxon>
        <taxon>ecological metagenomes</taxon>
    </lineage>
</organism>
<dbReference type="GO" id="GO:0006420">
    <property type="term" value="P:arginyl-tRNA aminoacylation"/>
    <property type="evidence" value="ECO:0007669"/>
    <property type="project" value="InterPro"/>
</dbReference>
<evidence type="ECO:0000256" key="2">
    <source>
        <dbReference type="ARBA" id="ARBA00008226"/>
    </source>
</evidence>
<keyword evidence="6" id="KW-0547">Nucleotide-binding</keyword>
<dbReference type="SUPFAM" id="SSF109604">
    <property type="entry name" value="HD-domain/PDEase-like"/>
    <property type="match status" value="1"/>
</dbReference>
<dbReference type="GO" id="GO:0006426">
    <property type="term" value="P:glycyl-tRNA aminoacylation"/>
    <property type="evidence" value="ECO:0007669"/>
    <property type="project" value="InterPro"/>
</dbReference>
<dbReference type="PROSITE" id="PS50861">
    <property type="entry name" value="AA_TRNA_LIGASE_II_GLYAB"/>
    <property type="match status" value="1"/>
</dbReference>
<evidence type="ECO:0000259" key="11">
    <source>
        <dbReference type="Pfam" id="PF05746"/>
    </source>
</evidence>
<keyword evidence="8" id="KW-0648">Protein biosynthesis</keyword>
<comment type="similarity">
    <text evidence="2">Belongs to the class-II aminoacyl-tRNA synthetase family.</text>
</comment>
<evidence type="ECO:0000256" key="4">
    <source>
        <dbReference type="ARBA" id="ARBA00022490"/>
    </source>
</evidence>
<dbReference type="GO" id="GO:0004820">
    <property type="term" value="F:glycine-tRNA ligase activity"/>
    <property type="evidence" value="ECO:0007669"/>
    <property type="project" value="UniProtKB-EC"/>
</dbReference>
<evidence type="ECO:0000313" key="12">
    <source>
        <dbReference type="EMBL" id="SVB80355.1"/>
    </source>
</evidence>
<dbReference type="EC" id="6.1.1.14" evidence="3"/>
<keyword evidence="7" id="KW-0067">ATP-binding</keyword>
<dbReference type="EMBL" id="UINC01058281">
    <property type="protein sequence ID" value="SVB80355.1"/>
    <property type="molecule type" value="Genomic_DNA"/>
</dbReference>
<name>A0A382GZR9_9ZZZZ</name>
<evidence type="ECO:0000256" key="6">
    <source>
        <dbReference type="ARBA" id="ARBA00022741"/>
    </source>
</evidence>
<keyword evidence="5" id="KW-0436">Ligase</keyword>
<evidence type="ECO:0000256" key="9">
    <source>
        <dbReference type="ARBA" id="ARBA00023146"/>
    </source>
</evidence>
<dbReference type="GO" id="GO:0005524">
    <property type="term" value="F:ATP binding"/>
    <property type="evidence" value="ECO:0007669"/>
    <property type="project" value="UniProtKB-KW"/>
</dbReference>
<feature type="domain" description="DALR anticodon binding" evidence="11">
    <location>
        <begin position="322"/>
        <end position="418"/>
    </location>
</feature>
<evidence type="ECO:0000256" key="1">
    <source>
        <dbReference type="ARBA" id="ARBA00004496"/>
    </source>
</evidence>
<evidence type="ECO:0000256" key="8">
    <source>
        <dbReference type="ARBA" id="ARBA00022917"/>
    </source>
</evidence>
<sequence length="430" mass="47669">MNLPDEVLTATLQDQQRYFPVRNAAGALLPEFIAISNIDSKDPEQVRKGNERVVRPRLSDATFFWNQDNKTTLAERHEQLTEVVFQRGLGSLHDKSERVAALAARIAVKLGANPRAVSRAAMLAKTDLLTQLVREFPSLQGRMGYYYALNDGEAPEVAVALEEQYLPRHGGDRLPETPVGWAVSLADRLDTLAGIFALGKRPTGNKDPYALRRAALGLLRILIEMEIDLNLAAILREAVELQPLEKIDHDGLVDDLFAFIVERMRAYYLGGIAPALEPGAVSVEMFESVRAQAPESPLDFHHRLEAVRSFLELDESENLTIANKRIANILSSTDAIAADTVDASLFESDEERALSDAISAILPHHQADLAARNYTAMLHNLAALREPIDAFFDSVMVMAEDEAKRNNRLAQLSRLRELFLDVADLSCIPS</sequence>
<accession>A0A382GZR9</accession>
<proteinExistence type="inferred from homology"/>
<protein>
    <recommendedName>
        <fullName evidence="3">glycine--tRNA ligase</fullName>
        <ecNumber evidence="3">6.1.1.14</ecNumber>
    </recommendedName>
</protein>
<comment type="catalytic activity">
    <reaction evidence="10">
        <text>tRNA(Gly) + glycine + ATP = glycyl-tRNA(Gly) + AMP + diphosphate</text>
        <dbReference type="Rhea" id="RHEA:16013"/>
        <dbReference type="Rhea" id="RHEA-COMP:9664"/>
        <dbReference type="Rhea" id="RHEA-COMP:9683"/>
        <dbReference type="ChEBI" id="CHEBI:30616"/>
        <dbReference type="ChEBI" id="CHEBI:33019"/>
        <dbReference type="ChEBI" id="CHEBI:57305"/>
        <dbReference type="ChEBI" id="CHEBI:78442"/>
        <dbReference type="ChEBI" id="CHEBI:78522"/>
        <dbReference type="ChEBI" id="CHEBI:456215"/>
        <dbReference type="EC" id="6.1.1.14"/>
    </reaction>
</comment>
<gene>
    <name evidence="12" type="ORF">METZ01_LOCUS233209</name>
</gene>
<dbReference type="NCBIfam" id="TIGR00211">
    <property type="entry name" value="glyS"/>
    <property type="match status" value="1"/>
</dbReference>
<dbReference type="Pfam" id="PF05746">
    <property type="entry name" value="DALR_1"/>
    <property type="match status" value="1"/>
</dbReference>
<dbReference type="PANTHER" id="PTHR30075:SF2">
    <property type="entry name" value="GLYCINE--TRNA LIGASE, CHLOROPLASTIC_MITOCHONDRIAL 2"/>
    <property type="match status" value="1"/>
</dbReference>
<dbReference type="InterPro" id="IPR015944">
    <property type="entry name" value="Gly-tRNA-synth_bsu"/>
</dbReference>
<dbReference type="PRINTS" id="PR01045">
    <property type="entry name" value="TRNASYNTHGB"/>
</dbReference>
<dbReference type="Pfam" id="PF02092">
    <property type="entry name" value="tRNA_synt_2f"/>
    <property type="match status" value="1"/>
</dbReference>
<dbReference type="PANTHER" id="PTHR30075">
    <property type="entry name" value="GLYCYL-TRNA SYNTHETASE"/>
    <property type="match status" value="1"/>
</dbReference>
<keyword evidence="9" id="KW-0030">Aminoacyl-tRNA synthetase</keyword>
<dbReference type="GO" id="GO:0004814">
    <property type="term" value="F:arginine-tRNA ligase activity"/>
    <property type="evidence" value="ECO:0007669"/>
    <property type="project" value="InterPro"/>
</dbReference>
<evidence type="ECO:0000256" key="5">
    <source>
        <dbReference type="ARBA" id="ARBA00022598"/>
    </source>
</evidence>
<dbReference type="AlphaFoldDB" id="A0A382GZR9"/>
<evidence type="ECO:0000256" key="10">
    <source>
        <dbReference type="ARBA" id="ARBA00047937"/>
    </source>
</evidence>
<dbReference type="GO" id="GO:0005829">
    <property type="term" value="C:cytosol"/>
    <property type="evidence" value="ECO:0007669"/>
    <property type="project" value="TreeGrafter"/>
</dbReference>
<keyword evidence="4" id="KW-0963">Cytoplasm</keyword>
<dbReference type="InterPro" id="IPR006194">
    <property type="entry name" value="Gly-tRNA-synth_heterodimer"/>
</dbReference>
<evidence type="ECO:0000256" key="7">
    <source>
        <dbReference type="ARBA" id="ARBA00022840"/>
    </source>
</evidence>
<comment type="subcellular location">
    <subcellularLocation>
        <location evidence="1">Cytoplasm</location>
    </subcellularLocation>
</comment>